<accession>A0A6A6DXM5</accession>
<name>A0A6A6DXM5_9PEZI</name>
<organism evidence="1 2">
    <name type="scientific">Zopfia rhizophila CBS 207.26</name>
    <dbReference type="NCBI Taxonomy" id="1314779"/>
    <lineage>
        <taxon>Eukaryota</taxon>
        <taxon>Fungi</taxon>
        <taxon>Dikarya</taxon>
        <taxon>Ascomycota</taxon>
        <taxon>Pezizomycotina</taxon>
        <taxon>Dothideomycetes</taxon>
        <taxon>Dothideomycetes incertae sedis</taxon>
        <taxon>Zopfiaceae</taxon>
        <taxon>Zopfia</taxon>
    </lineage>
</organism>
<dbReference type="Proteomes" id="UP000800200">
    <property type="component" value="Unassembled WGS sequence"/>
</dbReference>
<proteinExistence type="predicted"/>
<evidence type="ECO:0000313" key="2">
    <source>
        <dbReference type="Proteomes" id="UP000800200"/>
    </source>
</evidence>
<reference evidence="1" key="1">
    <citation type="journal article" date="2020" name="Stud. Mycol.">
        <title>101 Dothideomycetes genomes: a test case for predicting lifestyles and emergence of pathogens.</title>
        <authorList>
            <person name="Haridas S."/>
            <person name="Albert R."/>
            <person name="Binder M."/>
            <person name="Bloem J."/>
            <person name="Labutti K."/>
            <person name="Salamov A."/>
            <person name="Andreopoulos B."/>
            <person name="Baker S."/>
            <person name="Barry K."/>
            <person name="Bills G."/>
            <person name="Bluhm B."/>
            <person name="Cannon C."/>
            <person name="Castanera R."/>
            <person name="Culley D."/>
            <person name="Daum C."/>
            <person name="Ezra D."/>
            <person name="Gonzalez J."/>
            <person name="Henrissat B."/>
            <person name="Kuo A."/>
            <person name="Liang C."/>
            <person name="Lipzen A."/>
            <person name="Lutzoni F."/>
            <person name="Magnuson J."/>
            <person name="Mondo S."/>
            <person name="Nolan M."/>
            <person name="Ohm R."/>
            <person name="Pangilinan J."/>
            <person name="Park H.-J."/>
            <person name="Ramirez L."/>
            <person name="Alfaro M."/>
            <person name="Sun H."/>
            <person name="Tritt A."/>
            <person name="Yoshinaga Y."/>
            <person name="Zwiers L.-H."/>
            <person name="Turgeon B."/>
            <person name="Goodwin S."/>
            <person name="Spatafora J."/>
            <person name="Crous P."/>
            <person name="Grigoriev I."/>
        </authorList>
    </citation>
    <scope>NUCLEOTIDE SEQUENCE</scope>
    <source>
        <strain evidence="1">CBS 207.26</strain>
    </source>
</reference>
<protein>
    <submittedName>
        <fullName evidence="1">Uncharacterized protein</fullName>
    </submittedName>
</protein>
<evidence type="ECO:0000313" key="1">
    <source>
        <dbReference type="EMBL" id="KAF2182720.1"/>
    </source>
</evidence>
<sequence length="170" mass="18934">MLRFGRYRSGSCWIGMSWHVKDFSEPLILVVGDEILRTDKVCHLASLAIPPGTYMPPYQRVSHGQPALLKAASCFQPSLYLLPISRSNSNCPIKCSVLLESQECEVMALVASIVQFSALSQIPVLDFLNFTKIFLLGPSPTHATRFIILVACLPILWRCGLFTQSTNTKF</sequence>
<dbReference type="AlphaFoldDB" id="A0A6A6DXM5"/>
<keyword evidence="2" id="KW-1185">Reference proteome</keyword>
<gene>
    <name evidence="1" type="ORF">K469DRAFT_218896</name>
</gene>
<dbReference type="EMBL" id="ML994646">
    <property type="protein sequence ID" value="KAF2182720.1"/>
    <property type="molecule type" value="Genomic_DNA"/>
</dbReference>